<keyword evidence="6" id="KW-0418">Kinase</keyword>
<dbReference type="Ensembl" id="ENSACIT00000015850.1">
    <property type="protein sequence ID" value="ENSACIP00000015440.1"/>
    <property type="gene ID" value="ENSACIG00000011990.1"/>
</dbReference>
<name>A0A3Q0S4T0_AMPCI</name>
<organism evidence="11 12">
    <name type="scientific">Amphilophus citrinellus</name>
    <name type="common">Midas cichlid</name>
    <name type="synonym">Cichlasoma citrinellum</name>
    <dbReference type="NCBI Taxonomy" id="61819"/>
    <lineage>
        <taxon>Eukaryota</taxon>
        <taxon>Metazoa</taxon>
        <taxon>Chordata</taxon>
        <taxon>Craniata</taxon>
        <taxon>Vertebrata</taxon>
        <taxon>Euteleostomi</taxon>
        <taxon>Actinopterygii</taxon>
        <taxon>Neopterygii</taxon>
        <taxon>Teleostei</taxon>
        <taxon>Neoteleostei</taxon>
        <taxon>Acanthomorphata</taxon>
        <taxon>Ovalentaria</taxon>
        <taxon>Cichlomorphae</taxon>
        <taxon>Cichliformes</taxon>
        <taxon>Cichlidae</taxon>
        <taxon>New World cichlids</taxon>
        <taxon>Cichlasomatinae</taxon>
        <taxon>Heroini</taxon>
        <taxon>Amphilophus</taxon>
    </lineage>
</organism>
<evidence type="ECO:0000256" key="1">
    <source>
        <dbReference type="ARBA" id="ARBA00005505"/>
    </source>
</evidence>
<feature type="domain" description="Protein kinase" evidence="10">
    <location>
        <begin position="21"/>
        <end position="282"/>
    </location>
</feature>
<dbReference type="GO" id="GO:0007346">
    <property type="term" value="P:regulation of mitotic cell cycle"/>
    <property type="evidence" value="ECO:0007669"/>
    <property type="project" value="TreeGrafter"/>
</dbReference>
<comment type="similarity">
    <text evidence="1">Belongs to the protein kinase superfamily. CAMK Ser/Thr protein kinase family. PIM subfamily.</text>
</comment>
<evidence type="ECO:0000256" key="7">
    <source>
        <dbReference type="ARBA" id="ARBA00022840"/>
    </source>
</evidence>
<evidence type="ECO:0000256" key="5">
    <source>
        <dbReference type="ARBA" id="ARBA00022741"/>
    </source>
</evidence>
<evidence type="ECO:0000256" key="8">
    <source>
        <dbReference type="ARBA" id="ARBA00047899"/>
    </source>
</evidence>
<dbReference type="GO" id="GO:0005737">
    <property type="term" value="C:cytoplasm"/>
    <property type="evidence" value="ECO:0007669"/>
    <property type="project" value="TreeGrafter"/>
</dbReference>
<dbReference type="PROSITE" id="PS00108">
    <property type="entry name" value="PROTEIN_KINASE_ST"/>
    <property type="match status" value="1"/>
</dbReference>
<comment type="catalytic activity">
    <reaction evidence="9">
        <text>L-seryl-[protein] + ATP = O-phospho-L-seryl-[protein] + ADP + H(+)</text>
        <dbReference type="Rhea" id="RHEA:17989"/>
        <dbReference type="Rhea" id="RHEA-COMP:9863"/>
        <dbReference type="Rhea" id="RHEA-COMP:11604"/>
        <dbReference type="ChEBI" id="CHEBI:15378"/>
        <dbReference type="ChEBI" id="CHEBI:29999"/>
        <dbReference type="ChEBI" id="CHEBI:30616"/>
        <dbReference type="ChEBI" id="CHEBI:83421"/>
        <dbReference type="ChEBI" id="CHEBI:456216"/>
        <dbReference type="EC" id="2.7.11.1"/>
    </reaction>
</comment>
<reference evidence="11" key="1">
    <citation type="submission" date="2025-08" db="UniProtKB">
        <authorList>
            <consortium name="Ensembl"/>
        </authorList>
    </citation>
    <scope>IDENTIFICATION</scope>
</reference>
<evidence type="ECO:0000256" key="9">
    <source>
        <dbReference type="ARBA" id="ARBA00048679"/>
    </source>
</evidence>
<evidence type="ECO:0000256" key="3">
    <source>
        <dbReference type="ARBA" id="ARBA00022527"/>
    </source>
</evidence>
<dbReference type="PANTHER" id="PTHR22984:SF11">
    <property type="entry name" value="AURORA KINASE-RELATED"/>
    <property type="match status" value="1"/>
</dbReference>
<keyword evidence="7" id="KW-0067">ATP-binding</keyword>
<evidence type="ECO:0000313" key="11">
    <source>
        <dbReference type="Ensembl" id="ENSACIP00000015440.1"/>
    </source>
</evidence>
<dbReference type="STRING" id="61819.ENSACIP00000015440"/>
<sequence>ILSKYLIHFQLDDESMQLIKIKSAPRISYSENVFICKLYQNHLCSFNKLVMRKLEIMFQKDLSLSKNGKRLSLEVAIMLELQDGKTGVVENSTSVSLLDWYDLQQEQVLVLERPIPAEDLFNYIEISGGSLEEDTAKPFPLQLVSGALELEKKDIFHRDIKVENVLIEADSDVPHVWLIDFGLSCFVKEGSLFNVFHGTAAHAPPEWYSCSSYSAGPTTVWQLGVLLYESLHQQFETREFLSNKLKISKRLSKSCQNFLRTCLKQVPEQRPTLEQLRHHPCKQNYDLNAVPNTLPRGGLQIL</sequence>
<dbReference type="Proteomes" id="UP000261340">
    <property type="component" value="Unplaced"/>
</dbReference>
<evidence type="ECO:0000256" key="6">
    <source>
        <dbReference type="ARBA" id="ARBA00022777"/>
    </source>
</evidence>
<keyword evidence="12" id="KW-1185">Reference proteome</keyword>
<comment type="catalytic activity">
    <reaction evidence="8">
        <text>L-threonyl-[protein] + ATP = O-phospho-L-threonyl-[protein] + ADP + H(+)</text>
        <dbReference type="Rhea" id="RHEA:46608"/>
        <dbReference type="Rhea" id="RHEA-COMP:11060"/>
        <dbReference type="Rhea" id="RHEA-COMP:11605"/>
        <dbReference type="ChEBI" id="CHEBI:15378"/>
        <dbReference type="ChEBI" id="CHEBI:30013"/>
        <dbReference type="ChEBI" id="CHEBI:30616"/>
        <dbReference type="ChEBI" id="CHEBI:61977"/>
        <dbReference type="ChEBI" id="CHEBI:456216"/>
        <dbReference type="EC" id="2.7.11.1"/>
    </reaction>
</comment>
<dbReference type="PANTHER" id="PTHR22984">
    <property type="entry name" value="SERINE/THREONINE-PROTEIN KINASE PIM"/>
    <property type="match status" value="1"/>
</dbReference>
<dbReference type="InterPro" id="IPR011009">
    <property type="entry name" value="Kinase-like_dom_sf"/>
</dbReference>
<dbReference type="SMART" id="SM00220">
    <property type="entry name" value="S_TKc"/>
    <property type="match status" value="1"/>
</dbReference>
<dbReference type="Gene3D" id="1.10.510.10">
    <property type="entry name" value="Transferase(Phosphotransferase) domain 1"/>
    <property type="match status" value="1"/>
</dbReference>
<evidence type="ECO:0000313" key="12">
    <source>
        <dbReference type="Proteomes" id="UP000261340"/>
    </source>
</evidence>
<proteinExistence type="inferred from homology"/>
<keyword evidence="5" id="KW-0547">Nucleotide-binding</keyword>
<dbReference type="PROSITE" id="PS50011">
    <property type="entry name" value="PROTEIN_KINASE_DOM"/>
    <property type="match status" value="1"/>
</dbReference>
<evidence type="ECO:0000259" key="10">
    <source>
        <dbReference type="PROSITE" id="PS50011"/>
    </source>
</evidence>
<keyword evidence="4" id="KW-0808">Transferase</keyword>
<dbReference type="SUPFAM" id="SSF56112">
    <property type="entry name" value="Protein kinase-like (PK-like)"/>
    <property type="match status" value="1"/>
</dbReference>
<dbReference type="AlphaFoldDB" id="A0A3Q0S4T0"/>
<keyword evidence="3" id="KW-0723">Serine/threonine-protein kinase</keyword>
<dbReference type="GO" id="GO:0005524">
    <property type="term" value="F:ATP binding"/>
    <property type="evidence" value="ECO:0007669"/>
    <property type="project" value="UniProtKB-KW"/>
</dbReference>
<dbReference type="InterPro" id="IPR008271">
    <property type="entry name" value="Ser/Thr_kinase_AS"/>
</dbReference>
<dbReference type="GO" id="GO:0043066">
    <property type="term" value="P:negative regulation of apoptotic process"/>
    <property type="evidence" value="ECO:0007669"/>
    <property type="project" value="TreeGrafter"/>
</dbReference>
<protein>
    <recommendedName>
        <fullName evidence="2">non-specific serine/threonine protein kinase</fullName>
        <ecNumber evidence="2">2.7.11.1</ecNumber>
    </recommendedName>
</protein>
<dbReference type="EC" id="2.7.11.1" evidence="2"/>
<dbReference type="Gene3D" id="3.30.200.20">
    <property type="entry name" value="Phosphorylase Kinase, domain 1"/>
    <property type="match status" value="1"/>
</dbReference>
<dbReference type="GeneTree" id="ENSGT00950000182996"/>
<dbReference type="GO" id="GO:0004674">
    <property type="term" value="F:protein serine/threonine kinase activity"/>
    <property type="evidence" value="ECO:0007669"/>
    <property type="project" value="UniProtKB-KW"/>
</dbReference>
<dbReference type="Pfam" id="PF00069">
    <property type="entry name" value="Pkinase"/>
    <property type="match status" value="1"/>
</dbReference>
<evidence type="ECO:0000256" key="4">
    <source>
        <dbReference type="ARBA" id="ARBA00022679"/>
    </source>
</evidence>
<dbReference type="OMA" id="ARVFEIC"/>
<dbReference type="InterPro" id="IPR000719">
    <property type="entry name" value="Prot_kinase_dom"/>
</dbReference>
<accession>A0A3Q0S4T0</accession>
<reference evidence="11" key="2">
    <citation type="submission" date="2025-09" db="UniProtKB">
        <authorList>
            <consortium name="Ensembl"/>
        </authorList>
    </citation>
    <scope>IDENTIFICATION</scope>
</reference>
<dbReference type="InterPro" id="IPR051138">
    <property type="entry name" value="PIM_Ser/Thr_kinase"/>
</dbReference>
<evidence type="ECO:0000256" key="2">
    <source>
        <dbReference type="ARBA" id="ARBA00012513"/>
    </source>
</evidence>
<dbReference type="GO" id="GO:0106310">
    <property type="term" value="F:protein serine kinase activity"/>
    <property type="evidence" value="ECO:0007669"/>
    <property type="project" value="RHEA"/>
</dbReference>